<feature type="non-terminal residue" evidence="2">
    <location>
        <position position="1"/>
    </location>
</feature>
<reference evidence="2" key="1">
    <citation type="submission" date="2021-02" db="EMBL/GenBank/DDBJ databases">
        <authorList>
            <person name="Nowell W R."/>
        </authorList>
    </citation>
    <scope>NUCLEOTIDE SEQUENCE</scope>
</reference>
<accession>A0A816E5C5</accession>
<keyword evidence="3" id="KW-1185">Reference proteome</keyword>
<dbReference type="AlphaFoldDB" id="A0A816E5C5"/>
<protein>
    <submittedName>
        <fullName evidence="2">Uncharacterized protein</fullName>
    </submittedName>
</protein>
<proteinExistence type="predicted"/>
<gene>
    <name evidence="2" type="ORF">XAT740_LOCUS53538</name>
</gene>
<feature type="region of interest" description="Disordered" evidence="1">
    <location>
        <begin position="516"/>
        <end position="547"/>
    </location>
</feature>
<comment type="caution">
    <text evidence="2">The sequence shown here is derived from an EMBL/GenBank/DDBJ whole genome shotgun (WGS) entry which is preliminary data.</text>
</comment>
<evidence type="ECO:0000313" key="3">
    <source>
        <dbReference type="Proteomes" id="UP000663828"/>
    </source>
</evidence>
<dbReference type="EMBL" id="CAJNOR010009219">
    <property type="protein sequence ID" value="CAF1642333.1"/>
    <property type="molecule type" value="Genomic_DNA"/>
</dbReference>
<feature type="compositionally biased region" description="Low complexity" evidence="1">
    <location>
        <begin position="524"/>
        <end position="533"/>
    </location>
</feature>
<dbReference type="Proteomes" id="UP000663828">
    <property type="component" value="Unassembled WGS sequence"/>
</dbReference>
<sequence>ILSICTTISDTFHFNGGTITWKPIDPTDNSSSTIITITQSYSWMYPDVNCTEDVPITTYSRRLDNENLTCVANCLTQGGYSNNPVNILTDCISSSISLRTMTSQRSINVSLDIGAYFSIAFQAPGWRPLENSMGSPPDWSIVCGIDLRRRPDGIINTPPQSNVASPQYVIVNTTKEIQIHVSDINQSDDVRCRWSQKNNSLGTDECADVCYPDLMPNTTSLSNCVLSFFGPTPNVWYAIALQIEDFINTTSTVPMSSIPIQFLIYVSPIPKCTKPPLLLPIVDCLEVNINVPINLTLYAFNSCNNTKIIIGDISSTINTAGVQMSDVINSTTNTSLVYVIITWTPQIKHIGLQYFCTIAYTNERVQSDQYCMTFYINVSNPNCLSTTISNIIITSEPDTSAISLLTTEATTMNISITNTVQTTPVTNLKSYEETNPTINTDLVKKSAKSVGKETLPIKTRITKLSRSKTHVSPYVESNDTIKSFHSQNIIDDKWNTTASVIYYTDTDKIEPVNRIDHRNRSNRRSSSVGSVTVKKVKRTASQTKSTNSFVFHRIKQK</sequence>
<name>A0A816E5C5_ADIRI</name>
<evidence type="ECO:0000256" key="1">
    <source>
        <dbReference type="SAM" id="MobiDB-lite"/>
    </source>
</evidence>
<evidence type="ECO:0000313" key="2">
    <source>
        <dbReference type="EMBL" id="CAF1642333.1"/>
    </source>
</evidence>
<organism evidence="2 3">
    <name type="scientific">Adineta ricciae</name>
    <name type="common">Rotifer</name>
    <dbReference type="NCBI Taxonomy" id="249248"/>
    <lineage>
        <taxon>Eukaryota</taxon>
        <taxon>Metazoa</taxon>
        <taxon>Spiralia</taxon>
        <taxon>Gnathifera</taxon>
        <taxon>Rotifera</taxon>
        <taxon>Eurotatoria</taxon>
        <taxon>Bdelloidea</taxon>
        <taxon>Adinetida</taxon>
        <taxon>Adinetidae</taxon>
        <taxon>Adineta</taxon>
    </lineage>
</organism>